<dbReference type="Proteomes" id="UP000278746">
    <property type="component" value="Unassembled WGS sequence"/>
</dbReference>
<comment type="caution">
    <text evidence="3">The sequence shown here is derived from an EMBL/GenBank/DDBJ whole genome shotgun (WGS) entry which is preliminary data.</text>
</comment>
<evidence type="ECO:0000256" key="2">
    <source>
        <dbReference type="SAM" id="SignalP"/>
    </source>
</evidence>
<dbReference type="AlphaFoldDB" id="A0A3M7TSQ5"/>
<name>A0A3M7TSQ5_9BACI</name>
<evidence type="ECO:0000256" key="1">
    <source>
        <dbReference type="SAM" id="Coils"/>
    </source>
</evidence>
<evidence type="ECO:0000313" key="3">
    <source>
        <dbReference type="EMBL" id="RNA68636.1"/>
    </source>
</evidence>
<organism evidence="3 4">
    <name type="scientific">Alteribacter keqinensis</name>
    <dbReference type="NCBI Taxonomy" id="2483800"/>
    <lineage>
        <taxon>Bacteria</taxon>
        <taxon>Bacillati</taxon>
        <taxon>Bacillota</taxon>
        <taxon>Bacilli</taxon>
        <taxon>Bacillales</taxon>
        <taxon>Bacillaceae</taxon>
        <taxon>Alteribacter</taxon>
    </lineage>
</organism>
<evidence type="ECO:0000313" key="4">
    <source>
        <dbReference type="Proteomes" id="UP000278746"/>
    </source>
</evidence>
<feature type="chain" id="PRO_5039590773" evidence="2">
    <location>
        <begin position="18"/>
        <end position="236"/>
    </location>
</feature>
<sequence length="236" mass="27427">MKRWMIILSCAFFMVFAGCSQEEPVMNSDAEQTAYEERIGELEEEIKALLSELDKDQKEHDLSKQEYQERIDVLESQLAEQQNGLKETESGVSQFQLSNEEDFYTQFWFSDGKTDIEEELGFEPGITDWQTFAHEGDDHEGDGGLSISALALDWIRERELDVHMDTEEELAFRTQINYESGIGKVLVLLWGLKDDAVAGTDYLLHFNRTEEKWNLEEVEVRHYCRRSVTEDRAMCN</sequence>
<proteinExistence type="predicted"/>
<gene>
    <name evidence="3" type="ORF">EBO34_01325</name>
</gene>
<keyword evidence="1" id="KW-0175">Coiled coil</keyword>
<protein>
    <submittedName>
        <fullName evidence="3">Uncharacterized protein</fullName>
    </submittedName>
</protein>
<feature type="signal peptide" evidence="2">
    <location>
        <begin position="1"/>
        <end position="17"/>
    </location>
</feature>
<reference evidence="3 4" key="1">
    <citation type="submission" date="2018-10" db="EMBL/GenBank/DDBJ databases">
        <title>Bacillus Keqinensis sp. nov., a moderately halophilic bacterium isolated from a saline-alkaline lake.</title>
        <authorList>
            <person name="Wang H."/>
        </authorList>
    </citation>
    <scope>NUCLEOTIDE SEQUENCE [LARGE SCALE GENOMIC DNA]</scope>
    <source>
        <strain evidence="3 4">KQ-3</strain>
    </source>
</reference>
<dbReference type="PROSITE" id="PS51257">
    <property type="entry name" value="PROKAR_LIPOPROTEIN"/>
    <property type="match status" value="1"/>
</dbReference>
<dbReference type="EMBL" id="RHIB01000001">
    <property type="protein sequence ID" value="RNA68636.1"/>
    <property type="molecule type" value="Genomic_DNA"/>
</dbReference>
<feature type="coiled-coil region" evidence="1">
    <location>
        <begin position="25"/>
        <end position="91"/>
    </location>
</feature>
<accession>A0A3M7TSQ5</accession>
<keyword evidence="2" id="KW-0732">Signal</keyword>
<keyword evidence="4" id="KW-1185">Reference proteome</keyword>